<dbReference type="InterPro" id="IPR002364">
    <property type="entry name" value="Quin_OxRdtase/zeta-crystal_CS"/>
</dbReference>
<evidence type="ECO:0000259" key="2">
    <source>
        <dbReference type="SMART" id="SM00829"/>
    </source>
</evidence>
<gene>
    <name evidence="3" type="ORF">SAMN06265338_106144</name>
</gene>
<dbReference type="PROSITE" id="PS01162">
    <property type="entry name" value="QOR_ZETA_CRYSTAL"/>
    <property type="match status" value="1"/>
</dbReference>
<sequence length="310" mass="32604">MASMKAVRMARFGGPEVLREETLDIPVPGAHEILVRNEAAGVNPVDYKIRAGAFPVVKDDRLPYTPGRDVAGTVAACGPSVTRFKQGDAVYAMPGLDRGGYAEYVVVKEEEAAARPGALDAIAAGATPLAALTAWQGLFRHGGLKAGQRVLIHGGAGGVGHFAVQFAKAAGAEVATTVSGRHAAFARVLGADIVIDYETERFEDAGDFDLVFDLVAGETQDRSWRVLKTGGALISTLVQPSMEKASGLVARALRFMVEESAPDLIEIGGLIDAGKARPAVARTFPLQQAAEAQRFLQHEHPAGKVVLTIA</sequence>
<dbReference type="SUPFAM" id="SSF51735">
    <property type="entry name" value="NAD(P)-binding Rossmann-fold domains"/>
    <property type="match status" value="1"/>
</dbReference>
<dbReference type="PANTHER" id="PTHR11695">
    <property type="entry name" value="ALCOHOL DEHYDROGENASE RELATED"/>
    <property type="match status" value="1"/>
</dbReference>
<organism evidence="3 4">
    <name type="scientific">Rhodoblastus acidophilus</name>
    <name type="common">Rhodopseudomonas acidophila</name>
    <dbReference type="NCBI Taxonomy" id="1074"/>
    <lineage>
        <taxon>Bacteria</taxon>
        <taxon>Pseudomonadati</taxon>
        <taxon>Pseudomonadota</taxon>
        <taxon>Alphaproteobacteria</taxon>
        <taxon>Hyphomicrobiales</taxon>
        <taxon>Rhodoblastaceae</taxon>
        <taxon>Rhodoblastus</taxon>
    </lineage>
</organism>
<dbReference type="Gene3D" id="3.40.50.720">
    <property type="entry name" value="NAD(P)-binding Rossmann-like Domain"/>
    <property type="match status" value="1"/>
</dbReference>
<reference evidence="4" key="1">
    <citation type="submission" date="2017-06" db="EMBL/GenBank/DDBJ databases">
        <authorList>
            <person name="Varghese N."/>
            <person name="Submissions S."/>
        </authorList>
    </citation>
    <scope>NUCLEOTIDE SEQUENCE [LARGE SCALE GENOMIC DNA]</scope>
    <source>
        <strain evidence="4">DSM 137</strain>
    </source>
</reference>
<dbReference type="EMBL" id="FYDG01000006">
    <property type="protein sequence ID" value="SNB74875.1"/>
    <property type="molecule type" value="Genomic_DNA"/>
</dbReference>
<name>A0A212RQP1_RHOAC</name>
<dbReference type="GO" id="GO:0008270">
    <property type="term" value="F:zinc ion binding"/>
    <property type="evidence" value="ECO:0007669"/>
    <property type="project" value="InterPro"/>
</dbReference>
<dbReference type="InterPro" id="IPR020843">
    <property type="entry name" value="ER"/>
</dbReference>
<dbReference type="CDD" id="cd05289">
    <property type="entry name" value="MDR_like_2"/>
    <property type="match status" value="1"/>
</dbReference>
<dbReference type="InterPro" id="IPR050700">
    <property type="entry name" value="YIM1/Zinc_Alcohol_DH_Fams"/>
</dbReference>
<dbReference type="Gene3D" id="3.90.180.10">
    <property type="entry name" value="Medium-chain alcohol dehydrogenases, catalytic domain"/>
    <property type="match status" value="1"/>
</dbReference>
<evidence type="ECO:0000313" key="3">
    <source>
        <dbReference type="EMBL" id="SNB74875.1"/>
    </source>
</evidence>
<proteinExistence type="predicted"/>
<feature type="domain" description="Enoyl reductase (ER)" evidence="2">
    <location>
        <begin position="13"/>
        <end position="307"/>
    </location>
</feature>
<accession>A0A212RQP1</accession>
<evidence type="ECO:0000313" key="4">
    <source>
        <dbReference type="Proteomes" id="UP000198418"/>
    </source>
</evidence>
<dbReference type="InterPro" id="IPR036291">
    <property type="entry name" value="NAD(P)-bd_dom_sf"/>
</dbReference>
<dbReference type="SUPFAM" id="SSF50129">
    <property type="entry name" value="GroES-like"/>
    <property type="match status" value="1"/>
</dbReference>
<protein>
    <submittedName>
        <fullName evidence="3">NADPH:quinone reductase</fullName>
    </submittedName>
</protein>
<dbReference type="GO" id="GO:0016491">
    <property type="term" value="F:oxidoreductase activity"/>
    <property type="evidence" value="ECO:0007669"/>
    <property type="project" value="UniProtKB-KW"/>
</dbReference>
<dbReference type="SMART" id="SM00829">
    <property type="entry name" value="PKS_ER"/>
    <property type="match status" value="1"/>
</dbReference>
<dbReference type="Proteomes" id="UP000198418">
    <property type="component" value="Unassembled WGS sequence"/>
</dbReference>
<dbReference type="Pfam" id="PF13602">
    <property type="entry name" value="ADH_zinc_N_2"/>
    <property type="match status" value="1"/>
</dbReference>
<dbReference type="PANTHER" id="PTHR11695:SF294">
    <property type="entry name" value="RETICULON-4-INTERACTING PROTEIN 1, MITOCHONDRIAL"/>
    <property type="match status" value="1"/>
</dbReference>
<keyword evidence="1" id="KW-0560">Oxidoreductase</keyword>
<evidence type="ECO:0000256" key="1">
    <source>
        <dbReference type="ARBA" id="ARBA00023002"/>
    </source>
</evidence>
<dbReference type="InterPro" id="IPR013154">
    <property type="entry name" value="ADH-like_N"/>
</dbReference>
<dbReference type="InterPro" id="IPR011032">
    <property type="entry name" value="GroES-like_sf"/>
</dbReference>
<keyword evidence="4" id="KW-1185">Reference proteome</keyword>
<dbReference type="AlphaFoldDB" id="A0A212RQP1"/>
<dbReference type="Pfam" id="PF08240">
    <property type="entry name" value="ADH_N"/>
    <property type="match status" value="1"/>
</dbReference>